<dbReference type="HOGENOM" id="CLU_2832676_0_0_1"/>
<dbReference type="EMBL" id="KN822031">
    <property type="protein sequence ID" value="KIM63893.1"/>
    <property type="molecule type" value="Genomic_DNA"/>
</dbReference>
<dbReference type="Proteomes" id="UP000053989">
    <property type="component" value="Unassembled WGS sequence"/>
</dbReference>
<gene>
    <name evidence="1" type="ORF">SCLCIDRAFT_1213685</name>
</gene>
<evidence type="ECO:0000313" key="1">
    <source>
        <dbReference type="EMBL" id="KIM63893.1"/>
    </source>
</evidence>
<name>A0A0C2ZQP3_9AGAM</name>
<sequence>MPLSHQIHPPRAEDKNLAELCKWAYVALRRCIDSMKQPGMLVLAGESLSNPEPLAYPTAPNLPRPP</sequence>
<reference evidence="2" key="2">
    <citation type="submission" date="2015-01" db="EMBL/GenBank/DDBJ databases">
        <title>Evolutionary Origins and Diversification of the Mycorrhizal Mutualists.</title>
        <authorList>
            <consortium name="DOE Joint Genome Institute"/>
            <consortium name="Mycorrhizal Genomics Consortium"/>
            <person name="Kohler A."/>
            <person name="Kuo A."/>
            <person name="Nagy L.G."/>
            <person name="Floudas D."/>
            <person name="Copeland A."/>
            <person name="Barry K.W."/>
            <person name="Cichocki N."/>
            <person name="Veneault-Fourrey C."/>
            <person name="LaButti K."/>
            <person name="Lindquist E.A."/>
            <person name="Lipzen A."/>
            <person name="Lundell T."/>
            <person name="Morin E."/>
            <person name="Murat C."/>
            <person name="Riley R."/>
            <person name="Ohm R."/>
            <person name="Sun H."/>
            <person name="Tunlid A."/>
            <person name="Henrissat B."/>
            <person name="Grigoriev I.V."/>
            <person name="Hibbett D.S."/>
            <person name="Martin F."/>
        </authorList>
    </citation>
    <scope>NUCLEOTIDE SEQUENCE [LARGE SCALE GENOMIC DNA]</scope>
    <source>
        <strain evidence="2">Foug A</strain>
    </source>
</reference>
<dbReference type="InParanoid" id="A0A0C2ZQP3"/>
<dbReference type="AlphaFoldDB" id="A0A0C2ZQP3"/>
<proteinExistence type="predicted"/>
<evidence type="ECO:0000313" key="2">
    <source>
        <dbReference type="Proteomes" id="UP000053989"/>
    </source>
</evidence>
<reference evidence="1 2" key="1">
    <citation type="submission" date="2014-04" db="EMBL/GenBank/DDBJ databases">
        <authorList>
            <consortium name="DOE Joint Genome Institute"/>
            <person name="Kuo A."/>
            <person name="Kohler A."/>
            <person name="Nagy L.G."/>
            <person name="Floudas D."/>
            <person name="Copeland A."/>
            <person name="Barry K.W."/>
            <person name="Cichocki N."/>
            <person name="Veneault-Fourrey C."/>
            <person name="LaButti K."/>
            <person name="Lindquist E.A."/>
            <person name="Lipzen A."/>
            <person name="Lundell T."/>
            <person name="Morin E."/>
            <person name="Murat C."/>
            <person name="Sun H."/>
            <person name="Tunlid A."/>
            <person name="Henrissat B."/>
            <person name="Grigoriev I.V."/>
            <person name="Hibbett D.S."/>
            <person name="Martin F."/>
            <person name="Nordberg H.P."/>
            <person name="Cantor M.N."/>
            <person name="Hua S.X."/>
        </authorList>
    </citation>
    <scope>NUCLEOTIDE SEQUENCE [LARGE SCALE GENOMIC DNA]</scope>
    <source>
        <strain evidence="1 2">Foug A</strain>
    </source>
</reference>
<keyword evidence="2" id="KW-1185">Reference proteome</keyword>
<organism evidence="1 2">
    <name type="scientific">Scleroderma citrinum Foug A</name>
    <dbReference type="NCBI Taxonomy" id="1036808"/>
    <lineage>
        <taxon>Eukaryota</taxon>
        <taxon>Fungi</taxon>
        <taxon>Dikarya</taxon>
        <taxon>Basidiomycota</taxon>
        <taxon>Agaricomycotina</taxon>
        <taxon>Agaricomycetes</taxon>
        <taxon>Agaricomycetidae</taxon>
        <taxon>Boletales</taxon>
        <taxon>Sclerodermatineae</taxon>
        <taxon>Sclerodermataceae</taxon>
        <taxon>Scleroderma</taxon>
    </lineage>
</organism>
<accession>A0A0C2ZQP3</accession>
<protein>
    <submittedName>
        <fullName evidence="1">Uncharacterized protein</fullName>
    </submittedName>
</protein>